<dbReference type="EMBL" id="LAZR01004018">
    <property type="protein sequence ID" value="KKN12573.1"/>
    <property type="molecule type" value="Genomic_DNA"/>
</dbReference>
<dbReference type="InterPro" id="IPR001962">
    <property type="entry name" value="Asn_synthase"/>
</dbReference>
<dbReference type="Pfam" id="PF13537">
    <property type="entry name" value="GATase_7"/>
    <property type="match status" value="1"/>
</dbReference>
<dbReference type="GO" id="GO:0005524">
    <property type="term" value="F:ATP binding"/>
    <property type="evidence" value="ECO:0007669"/>
    <property type="project" value="UniProtKB-KW"/>
</dbReference>
<proteinExistence type="inferred from homology"/>
<dbReference type="Pfam" id="PF00733">
    <property type="entry name" value="Asn_synthase"/>
    <property type="match status" value="1"/>
</dbReference>
<protein>
    <recommendedName>
        <fullName evidence="5">Glutamine amidotransferase type-2 domain-containing protein</fullName>
    </recommendedName>
</protein>
<comment type="caution">
    <text evidence="6">The sequence shown here is derived from an EMBL/GenBank/DDBJ whole genome shotgun (WGS) entry which is preliminary data.</text>
</comment>
<dbReference type="InterPro" id="IPR051786">
    <property type="entry name" value="ASN_synthetase/amidase"/>
</dbReference>
<dbReference type="AlphaFoldDB" id="A0A0F9R552"/>
<evidence type="ECO:0000259" key="5">
    <source>
        <dbReference type="PROSITE" id="PS51278"/>
    </source>
</evidence>
<evidence type="ECO:0000256" key="1">
    <source>
        <dbReference type="ARBA" id="ARBA00005752"/>
    </source>
</evidence>
<dbReference type="CDD" id="cd00712">
    <property type="entry name" value="AsnB"/>
    <property type="match status" value="1"/>
</dbReference>
<dbReference type="InterPro" id="IPR014729">
    <property type="entry name" value="Rossmann-like_a/b/a_fold"/>
</dbReference>
<sequence length="611" mass="67744">MCGIFGAFAADGTRPSNRVLHKMAHSIQHRGPDNVGLFSAGLCALGNCRLSIIDLSAAANQPQTSDDGQIIVVQNGEIYNYIELREELQTAGHRFNTLGDTEVLVRAYEAWGPDFVQRLNGMFAIAIYDRNLEVLHLYRDRLGVKPLFIHEGTNGQLLFASEIKSLLAAGVCPTPDMTAIAQYLALNYIPQPRTVLEGVRHLSPGHMATLDAENGLKIRRYWDLADVHCETHMTEAEAKAGLLTLLDDATRIRMRSDANFGAFLSGGLDSSSVVGFMSLYKPENLRSFSIGFDDPRFDESYFARQAAERFGTVHQMQIMPMETAAMWPRFIWHCDQPHGDVSFIPTDQVSAMAARDVKMVLTGDGGDELFAGYEKYLNLFPGGGTSHLKPGWEDDFVRSSGLLQGDQPDTLLTGALRDAFFDNDPYAPLTDEIRRGAHHDPINQVLLGETLTLLPGNNLVKPDRMAMANSLEVRSPFLDYRMAEFAFTVPGAMKLAGGETKAIYKHAVEPLLGKKLTYRKKQMFTVPVGEWFRQALAGFCHDTLLDGRLEARGIVDTSIVSQMISSHIAGTQNNTRQLRALISLEIWFRLFIDNDPDMLAQAARSARNISV</sequence>
<dbReference type="NCBIfam" id="TIGR01536">
    <property type="entry name" value="asn_synth_AEB"/>
    <property type="match status" value="1"/>
</dbReference>
<dbReference type="InterPro" id="IPR006426">
    <property type="entry name" value="Asn_synth_AEB"/>
</dbReference>
<organism evidence="6">
    <name type="scientific">marine sediment metagenome</name>
    <dbReference type="NCBI Taxonomy" id="412755"/>
    <lineage>
        <taxon>unclassified sequences</taxon>
        <taxon>metagenomes</taxon>
        <taxon>ecological metagenomes</taxon>
    </lineage>
</organism>
<comment type="similarity">
    <text evidence="1">Belongs to the asparagine synthetase family.</text>
</comment>
<evidence type="ECO:0000256" key="4">
    <source>
        <dbReference type="ARBA" id="ARBA00022962"/>
    </source>
</evidence>
<dbReference type="Gene3D" id="3.40.50.620">
    <property type="entry name" value="HUPs"/>
    <property type="match status" value="1"/>
</dbReference>
<dbReference type="SUPFAM" id="SSF52402">
    <property type="entry name" value="Adenine nucleotide alpha hydrolases-like"/>
    <property type="match status" value="1"/>
</dbReference>
<dbReference type="GO" id="GO:0004066">
    <property type="term" value="F:asparagine synthase (glutamine-hydrolyzing) activity"/>
    <property type="evidence" value="ECO:0007669"/>
    <property type="project" value="InterPro"/>
</dbReference>
<dbReference type="PROSITE" id="PS51278">
    <property type="entry name" value="GATASE_TYPE_2"/>
    <property type="match status" value="1"/>
</dbReference>
<keyword evidence="4" id="KW-0315">Glutamine amidotransferase</keyword>
<evidence type="ECO:0000256" key="3">
    <source>
        <dbReference type="ARBA" id="ARBA00022840"/>
    </source>
</evidence>
<dbReference type="SUPFAM" id="SSF56235">
    <property type="entry name" value="N-terminal nucleophile aminohydrolases (Ntn hydrolases)"/>
    <property type="match status" value="1"/>
</dbReference>
<accession>A0A0F9R552</accession>
<evidence type="ECO:0000256" key="2">
    <source>
        <dbReference type="ARBA" id="ARBA00022741"/>
    </source>
</evidence>
<feature type="domain" description="Glutamine amidotransferase type-2" evidence="5">
    <location>
        <begin position="2"/>
        <end position="213"/>
    </location>
</feature>
<dbReference type="Gene3D" id="3.60.20.10">
    <property type="entry name" value="Glutamine Phosphoribosylpyrophosphate, subunit 1, domain 1"/>
    <property type="match status" value="1"/>
</dbReference>
<dbReference type="CDD" id="cd01991">
    <property type="entry name" value="Asn_synthase_B_C"/>
    <property type="match status" value="1"/>
</dbReference>
<dbReference type="GO" id="GO:0005829">
    <property type="term" value="C:cytosol"/>
    <property type="evidence" value="ECO:0007669"/>
    <property type="project" value="TreeGrafter"/>
</dbReference>
<dbReference type="InterPro" id="IPR029055">
    <property type="entry name" value="Ntn_hydrolases_N"/>
</dbReference>
<dbReference type="GO" id="GO:0006529">
    <property type="term" value="P:asparagine biosynthetic process"/>
    <property type="evidence" value="ECO:0007669"/>
    <property type="project" value="InterPro"/>
</dbReference>
<dbReference type="PIRSF" id="PIRSF001589">
    <property type="entry name" value="Asn_synthetase_glu-h"/>
    <property type="match status" value="1"/>
</dbReference>
<reference evidence="6" key="1">
    <citation type="journal article" date="2015" name="Nature">
        <title>Complex archaea that bridge the gap between prokaryotes and eukaryotes.</title>
        <authorList>
            <person name="Spang A."/>
            <person name="Saw J.H."/>
            <person name="Jorgensen S.L."/>
            <person name="Zaremba-Niedzwiedzka K."/>
            <person name="Martijn J."/>
            <person name="Lind A.E."/>
            <person name="van Eijk R."/>
            <person name="Schleper C."/>
            <person name="Guy L."/>
            <person name="Ettema T.J."/>
        </authorList>
    </citation>
    <scope>NUCLEOTIDE SEQUENCE</scope>
</reference>
<dbReference type="InterPro" id="IPR017932">
    <property type="entry name" value="GATase_2_dom"/>
</dbReference>
<keyword evidence="2" id="KW-0547">Nucleotide-binding</keyword>
<dbReference type="PANTHER" id="PTHR43284">
    <property type="entry name" value="ASPARAGINE SYNTHETASE (GLUTAMINE-HYDROLYZING)"/>
    <property type="match status" value="1"/>
</dbReference>
<name>A0A0F9R552_9ZZZZ</name>
<dbReference type="InterPro" id="IPR033738">
    <property type="entry name" value="AsnB_N"/>
</dbReference>
<dbReference type="PANTHER" id="PTHR43284:SF1">
    <property type="entry name" value="ASPARAGINE SYNTHETASE"/>
    <property type="match status" value="1"/>
</dbReference>
<gene>
    <name evidence="6" type="ORF">LCGC14_1015070</name>
</gene>
<evidence type="ECO:0000313" key="6">
    <source>
        <dbReference type="EMBL" id="KKN12573.1"/>
    </source>
</evidence>
<keyword evidence="3" id="KW-0067">ATP-binding</keyword>